<evidence type="ECO:0000259" key="3">
    <source>
        <dbReference type="PROSITE" id="PS51831"/>
    </source>
</evidence>
<dbReference type="InterPro" id="IPR006675">
    <property type="entry name" value="HDIG_dom"/>
</dbReference>
<dbReference type="Pfam" id="PF13487">
    <property type="entry name" value="HD_5"/>
    <property type="match status" value="1"/>
</dbReference>
<dbReference type="GO" id="GO:0000160">
    <property type="term" value="P:phosphorelay signal transduction system"/>
    <property type="evidence" value="ECO:0007669"/>
    <property type="project" value="InterPro"/>
</dbReference>
<dbReference type="PROSITE" id="PS50110">
    <property type="entry name" value="RESPONSE_REGULATORY"/>
    <property type="match status" value="1"/>
</dbReference>
<proteinExistence type="predicted"/>
<dbReference type="InterPro" id="IPR006674">
    <property type="entry name" value="HD_domain"/>
</dbReference>
<evidence type="ECO:0000313" key="5">
    <source>
        <dbReference type="EMBL" id="GAF68761.1"/>
    </source>
</evidence>
<dbReference type="NCBIfam" id="TIGR00277">
    <property type="entry name" value="HDIG"/>
    <property type="match status" value="1"/>
</dbReference>
<dbReference type="SMART" id="SM00471">
    <property type="entry name" value="HDc"/>
    <property type="match status" value="1"/>
</dbReference>
<feature type="domain" description="Response regulatory" evidence="2">
    <location>
        <begin position="1"/>
        <end position="59"/>
    </location>
</feature>
<dbReference type="AlphaFoldDB" id="X0S0G7"/>
<dbReference type="InterPro" id="IPR003607">
    <property type="entry name" value="HD/PDEase_dom"/>
</dbReference>
<evidence type="ECO:0008006" key="6">
    <source>
        <dbReference type="Google" id="ProtNLM"/>
    </source>
</evidence>
<dbReference type="Gene3D" id="3.40.50.2300">
    <property type="match status" value="1"/>
</dbReference>
<evidence type="ECO:0000259" key="4">
    <source>
        <dbReference type="PROSITE" id="PS51832"/>
    </source>
</evidence>
<feature type="non-terminal residue" evidence="5">
    <location>
        <position position="1"/>
    </location>
</feature>
<dbReference type="PROSITE" id="PS51831">
    <property type="entry name" value="HD"/>
    <property type="match status" value="1"/>
</dbReference>
<dbReference type="InterPro" id="IPR001789">
    <property type="entry name" value="Sig_transdc_resp-reg_receiver"/>
</dbReference>
<sequence>DGLGFLRRMKGNAAIPPVIMLTGGGDERVATEAMRWGAYDYFPKNSISSEILGQAIHQALEKFRLADQLEDAEQVIFALAAAVEAKDPTTQDHLQRMQRYAVQIGQALGLDKHQLMLLRYGGILHDIGKIGVSEAILCKPGPLTEVEWEEIRQHPIIGERMCAPLKFSHEVGPIIRHHHERWDGKGYPDLLSGEEIPFLARVVSVVDAFDAMSSDRSYRKALPLDETVRQLSDGAGTQWDADITQVFLDLLRSQGLGDRGDRQRGPGRHGGEDRTGGSKAPHEEHSAPGHHGPARASAEKPARAGE</sequence>
<evidence type="ECO:0000259" key="2">
    <source>
        <dbReference type="PROSITE" id="PS50110"/>
    </source>
</evidence>
<dbReference type="CDD" id="cd00077">
    <property type="entry name" value="HDc"/>
    <property type="match status" value="1"/>
</dbReference>
<name>X0S0G7_9ZZZZ</name>
<organism evidence="5">
    <name type="scientific">marine sediment metagenome</name>
    <dbReference type="NCBI Taxonomy" id="412755"/>
    <lineage>
        <taxon>unclassified sequences</taxon>
        <taxon>metagenomes</taxon>
        <taxon>ecological metagenomes</taxon>
    </lineage>
</organism>
<dbReference type="InterPro" id="IPR052020">
    <property type="entry name" value="Cyclic_di-GMP/3'3'-cGAMP_PDE"/>
</dbReference>
<feature type="compositionally biased region" description="Basic and acidic residues" evidence="1">
    <location>
        <begin position="258"/>
        <end position="287"/>
    </location>
</feature>
<feature type="compositionally biased region" description="Basic and acidic residues" evidence="1">
    <location>
        <begin position="297"/>
        <end position="306"/>
    </location>
</feature>
<accession>X0S0G7</accession>
<feature type="domain" description="HD-GYP" evidence="4">
    <location>
        <begin position="68"/>
        <end position="263"/>
    </location>
</feature>
<feature type="domain" description="HD" evidence="3">
    <location>
        <begin position="90"/>
        <end position="212"/>
    </location>
</feature>
<evidence type="ECO:0000256" key="1">
    <source>
        <dbReference type="SAM" id="MobiDB-lite"/>
    </source>
</evidence>
<dbReference type="Gene3D" id="1.10.3210.10">
    <property type="entry name" value="Hypothetical protein af1432"/>
    <property type="match status" value="1"/>
</dbReference>
<dbReference type="PROSITE" id="PS51832">
    <property type="entry name" value="HD_GYP"/>
    <property type="match status" value="1"/>
</dbReference>
<reference evidence="5" key="1">
    <citation type="journal article" date="2014" name="Front. Microbiol.">
        <title>High frequency of phylogenetically diverse reductive dehalogenase-homologous genes in deep subseafloor sedimentary metagenomes.</title>
        <authorList>
            <person name="Kawai M."/>
            <person name="Futagami T."/>
            <person name="Toyoda A."/>
            <person name="Takaki Y."/>
            <person name="Nishi S."/>
            <person name="Hori S."/>
            <person name="Arai W."/>
            <person name="Tsubouchi T."/>
            <person name="Morono Y."/>
            <person name="Uchiyama I."/>
            <person name="Ito T."/>
            <person name="Fujiyama A."/>
            <person name="Inagaki F."/>
            <person name="Takami H."/>
        </authorList>
    </citation>
    <scope>NUCLEOTIDE SEQUENCE</scope>
    <source>
        <strain evidence="5">Expedition CK06-06</strain>
    </source>
</reference>
<dbReference type="InterPro" id="IPR037522">
    <property type="entry name" value="HD_GYP_dom"/>
</dbReference>
<dbReference type="SUPFAM" id="SSF52172">
    <property type="entry name" value="CheY-like"/>
    <property type="match status" value="1"/>
</dbReference>
<dbReference type="PANTHER" id="PTHR45228">
    <property type="entry name" value="CYCLIC DI-GMP PHOSPHODIESTERASE TM_0186-RELATED"/>
    <property type="match status" value="1"/>
</dbReference>
<dbReference type="InterPro" id="IPR011006">
    <property type="entry name" value="CheY-like_superfamily"/>
</dbReference>
<comment type="caution">
    <text evidence="5">The sequence shown here is derived from an EMBL/GenBank/DDBJ whole genome shotgun (WGS) entry which is preliminary data.</text>
</comment>
<dbReference type="EMBL" id="BARS01007734">
    <property type="protein sequence ID" value="GAF68761.1"/>
    <property type="molecule type" value="Genomic_DNA"/>
</dbReference>
<gene>
    <name evidence="5" type="ORF">S01H1_14844</name>
</gene>
<dbReference type="PANTHER" id="PTHR45228:SF4">
    <property type="entry name" value="LIPOPROTEIN"/>
    <property type="match status" value="1"/>
</dbReference>
<feature type="region of interest" description="Disordered" evidence="1">
    <location>
        <begin position="254"/>
        <end position="306"/>
    </location>
</feature>
<dbReference type="SUPFAM" id="SSF109604">
    <property type="entry name" value="HD-domain/PDEase-like"/>
    <property type="match status" value="1"/>
</dbReference>
<protein>
    <recommendedName>
        <fullName evidence="6">HD-GYP domain-containing protein</fullName>
    </recommendedName>
</protein>